<sequence length="279" mass="30763">MEIKRIEGRKVAGLAALLQPVDELWYSGEWDEGIFTHTAAVVGSRRMTQYGQRVVEEKLVPQLVSGGVTVISGMMYGVDQAAHRACMECGGRTVAVLGFGLKWPGISTNDLRFMDEIVKKGGLVVSEWENQPGTLWTFPMRDRIMAALAQEIYVVEAAAKSGSLITAEWGVKLGRKVWAVPGPVTSKVSEGTNRLIADGKAQMWLPQQQISLSLKDRDTNNAEIYAMLQNETLGIDDLVRKLKRPVEELGAKLSLLVLSGEIIEKEGKYFLGSGNWVKR</sequence>
<dbReference type="PANTHER" id="PTHR43022:SF1">
    <property type="entry name" value="PROTEIN SMF"/>
    <property type="match status" value="1"/>
</dbReference>
<dbReference type="EMBL" id="MEXL01000039">
    <property type="protein sequence ID" value="OGD01684.1"/>
    <property type="molecule type" value="Genomic_DNA"/>
</dbReference>
<protein>
    <recommendedName>
        <fullName evidence="2">Smf/DprA SLOG domain-containing protein</fullName>
    </recommendedName>
</protein>
<dbReference type="InterPro" id="IPR003488">
    <property type="entry name" value="DprA"/>
</dbReference>
<comment type="caution">
    <text evidence="3">The sequence shown here is derived from an EMBL/GenBank/DDBJ whole genome shotgun (WGS) entry which is preliminary data.</text>
</comment>
<organism evidence="3 4">
    <name type="scientific">Candidatus Amesbacteria bacterium RIFCSPHIGHO2_12_FULL_48_14</name>
    <dbReference type="NCBI Taxonomy" id="1797257"/>
    <lineage>
        <taxon>Bacteria</taxon>
        <taxon>Candidatus Amesiibacteriota</taxon>
    </lineage>
</organism>
<feature type="domain" description="Smf/DprA SLOG" evidence="2">
    <location>
        <begin position="17"/>
        <end position="211"/>
    </location>
</feature>
<dbReference type="PANTHER" id="PTHR43022">
    <property type="entry name" value="PROTEIN SMF"/>
    <property type="match status" value="1"/>
</dbReference>
<proteinExistence type="inferred from homology"/>
<dbReference type="AlphaFoldDB" id="A0A1F4Z8B2"/>
<dbReference type="InterPro" id="IPR057666">
    <property type="entry name" value="DrpA_SLOG"/>
</dbReference>
<reference evidence="3 4" key="1">
    <citation type="journal article" date="2016" name="Nat. Commun.">
        <title>Thousands of microbial genomes shed light on interconnected biogeochemical processes in an aquifer system.</title>
        <authorList>
            <person name="Anantharaman K."/>
            <person name="Brown C.T."/>
            <person name="Hug L.A."/>
            <person name="Sharon I."/>
            <person name="Castelle C.J."/>
            <person name="Probst A.J."/>
            <person name="Thomas B.C."/>
            <person name="Singh A."/>
            <person name="Wilkins M.J."/>
            <person name="Karaoz U."/>
            <person name="Brodie E.L."/>
            <person name="Williams K.H."/>
            <person name="Hubbard S.S."/>
            <person name="Banfield J.F."/>
        </authorList>
    </citation>
    <scope>NUCLEOTIDE SEQUENCE [LARGE SCALE GENOMIC DNA]</scope>
</reference>
<dbReference type="SUPFAM" id="SSF102405">
    <property type="entry name" value="MCP/YpsA-like"/>
    <property type="match status" value="1"/>
</dbReference>
<comment type="similarity">
    <text evidence="1">Belongs to the DprA/Smf family.</text>
</comment>
<name>A0A1F4Z8B2_9BACT</name>
<dbReference type="Pfam" id="PF02481">
    <property type="entry name" value="DNA_processg_A"/>
    <property type="match status" value="1"/>
</dbReference>
<evidence type="ECO:0000313" key="3">
    <source>
        <dbReference type="EMBL" id="OGD01684.1"/>
    </source>
</evidence>
<dbReference type="Gene3D" id="3.40.50.450">
    <property type="match status" value="1"/>
</dbReference>
<evidence type="ECO:0000256" key="1">
    <source>
        <dbReference type="ARBA" id="ARBA00006525"/>
    </source>
</evidence>
<dbReference type="Gene3D" id="1.10.10.10">
    <property type="entry name" value="Winged helix-like DNA-binding domain superfamily/Winged helix DNA-binding domain"/>
    <property type="match status" value="1"/>
</dbReference>
<dbReference type="InterPro" id="IPR036388">
    <property type="entry name" value="WH-like_DNA-bd_sf"/>
</dbReference>
<evidence type="ECO:0000313" key="4">
    <source>
        <dbReference type="Proteomes" id="UP000178993"/>
    </source>
</evidence>
<dbReference type="Proteomes" id="UP000178993">
    <property type="component" value="Unassembled WGS sequence"/>
</dbReference>
<accession>A0A1F4Z8B2</accession>
<gene>
    <name evidence="3" type="ORF">A3E17_05305</name>
</gene>
<evidence type="ECO:0000259" key="2">
    <source>
        <dbReference type="Pfam" id="PF02481"/>
    </source>
</evidence>
<dbReference type="GO" id="GO:0009294">
    <property type="term" value="P:DNA-mediated transformation"/>
    <property type="evidence" value="ECO:0007669"/>
    <property type="project" value="InterPro"/>
</dbReference>